<keyword evidence="6" id="KW-1185">Reference proteome</keyword>
<dbReference type="Pfam" id="PF17782">
    <property type="entry name" value="WHD_DprA"/>
    <property type="match status" value="1"/>
</dbReference>
<dbReference type="Proteomes" id="UP000318538">
    <property type="component" value="Chromosome"/>
</dbReference>
<organism evidence="5 6">
    <name type="scientific">Rubripirellula lacrimiformis</name>
    <dbReference type="NCBI Taxonomy" id="1930273"/>
    <lineage>
        <taxon>Bacteria</taxon>
        <taxon>Pseudomonadati</taxon>
        <taxon>Planctomycetota</taxon>
        <taxon>Planctomycetia</taxon>
        <taxon>Pirellulales</taxon>
        <taxon>Pirellulaceae</taxon>
        <taxon>Rubripirellula</taxon>
    </lineage>
</organism>
<dbReference type="SUPFAM" id="SSF102405">
    <property type="entry name" value="MCP/YpsA-like"/>
    <property type="match status" value="1"/>
</dbReference>
<dbReference type="InterPro" id="IPR041614">
    <property type="entry name" value="DprA_WH"/>
</dbReference>
<evidence type="ECO:0000259" key="4">
    <source>
        <dbReference type="Pfam" id="PF17782"/>
    </source>
</evidence>
<dbReference type="NCBIfam" id="TIGR00732">
    <property type="entry name" value="dprA"/>
    <property type="match status" value="1"/>
</dbReference>
<dbReference type="InterPro" id="IPR036388">
    <property type="entry name" value="WH-like_DNA-bd_sf"/>
</dbReference>
<dbReference type="Gene3D" id="3.40.50.450">
    <property type="match status" value="1"/>
</dbReference>
<dbReference type="SUPFAM" id="SSF47781">
    <property type="entry name" value="RuvA domain 2-like"/>
    <property type="match status" value="1"/>
</dbReference>
<protein>
    <submittedName>
        <fullName evidence="5">Uncharacterized protein</fullName>
    </submittedName>
</protein>
<gene>
    <name evidence="5" type="ORF">K227x_07920</name>
</gene>
<sequence>MESIEAGSAEERDLASDSESISAGAGPGCSSDSAIETLRLAMLPGIGPRTLTALLESFGDPASVFAAPDHQLASVHGVGPKVITAIRSAKDTIDVDAIAHWCRRERVEIVSDESDHYPRMLSDLPDAPPILFVDGQVIEEDEIAVAIVGTRHATVYGLKQAEHLAYSLSRAGVTVVSGLARGIDAAAHEGAMAGGGRTIAVLGSGHGQIYPKEHQGMAKAVAAHGAVISEYPPYAKPRAGMFPQRNRIIAGLALATLVVEAPDRSGALITARIAMEQNREVLAVPGPVTSRASRGCNQLIRDGAKLIQSVDDILEELGPMRSPVQTADGHQVRNAAELKLNELERKVLGAIDPESTPIDQVIQRSGLPAQRVIAIISVLEMRRLIRRLSGQYVSRI</sequence>
<dbReference type="AlphaFoldDB" id="A0A517N5K3"/>
<evidence type="ECO:0000259" key="3">
    <source>
        <dbReference type="Pfam" id="PF02481"/>
    </source>
</evidence>
<name>A0A517N5K3_9BACT</name>
<feature type="region of interest" description="Disordered" evidence="2">
    <location>
        <begin position="1"/>
        <end position="29"/>
    </location>
</feature>
<evidence type="ECO:0000256" key="2">
    <source>
        <dbReference type="SAM" id="MobiDB-lite"/>
    </source>
</evidence>
<feature type="domain" description="Smf/DprA SLOG" evidence="3">
    <location>
        <begin position="110"/>
        <end position="317"/>
    </location>
</feature>
<dbReference type="Gene3D" id="1.10.10.10">
    <property type="entry name" value="Winged helix-like DNA-binding domain superfamily/Winged helix DNA-binding domain"/>
    <property type="match status" value="1"/>
</dbReference>
<evidence type="ECO:0000313" key="6">
    <source>
        <dbReference type="Proteomes" id="UP000318538"/>
    </source>
</evidence>
<dbReference type="Pfam" id="PF14520">
    <property type="entry name" value="HHH_5"/>
    <property type="match status" value="1"/>
</dbReference>
<evidence type="ECO:0000256" key="1">
    <source>
        <dbReference type="ARBA" id="ARBA00006525"/>
    </source>
</evidence>
<dbReference type="PANTHER" id="PTHR43022:SF1">
    <property type="entry name" value="PROTEIN SMF"/>
    <property type="match status" value="1"/>
</dbReference>
<dbReference type="GO" id="GO:0009294">
    <property type="term" value="P:DNA-mediated transformation"/>
    <property type="evidence" value="ECO:0007669"/>
    <property type="project" value="InterPro"/>
</dbReference>
<accession>A0A517N5K3</accession>
<proteinExistence type="inferred from homology"/>
<dbReference type="PANTHER" id="PTHR43022">
    <property type="entry name" value="PROTEIN SMF"/>
    <property type="match status" value="1"/>
</dbReference>
<dbReference type="EMBL" id="CP036525">
    <property type="protein sequence ID" value="QDT02416.1"/>
    <property type="molecule type" value="Genomic_DNA"/>
</dbReference>
<comment type="similarity">
    <text evidence="1">Belongs to the DprA/Smf family.</text>
</comment>
<dbReference type="KEGG" id="rlc:K227x_07920"/>
<dbReference type="InterPro" id="IPR057666">
    <property type="entry name" value="DrpA_SLOG"/>
</dbReference>
<reference evidence="5 6" key="1">
    <citation type="submission" date="2019-02" db="EMBL/GenBank/DDBJ databases">
        <title>Deep-cultivation of Planctomycetes and their phenomic and genomic characterization uncovers novel biology.</title>
        <authorList>
            <person name="Wiegand S."/>
            <person name="Jogler M."/>
            <person name="Boedeker C."/>
            <person name="Pinto D."/>
            <person name="Vollmers J."/>
            <person name="Rivas-Marin E."/>
            <person name="Kohn T."/>
            <person name="Peeters S.H."/>
            <person name="Heuer A."/>
            <person name="Rast P."/>
            <person name="Oberbeckmann S."/>
            <person name="Bunk B."/>
            <person name="Jeske O."/>
            <person name="Meyerdierks A."/>
            <person name="Storesund J.E."/>
            <person name="Kallscheuer N."/>
            <person name="Luecker S."/>
            <person name="Lage O.M."/>
            <person name="Pohl T."/>
            <person name="Merkel B.J."/>
            <person name="Hornburger P."/>
            <person name="Mueller R.-W."/>
            <person name="Bruemmer F."/>
            <person name="Labrenz M."/>
            <person name="Spormann A.M."/>
            <person name="Op den Camp H."/>
            <person name="Overmann J."/>
            <person name="Amann R."/>
            <person name="Jetten M.S.M."/>
            <person name="Mascher T."/>
            <person name="Medema M.H."/>
            <person name="Devos D.P."/>
            <person name="Kaster A.-K."/>
            <person name="Ovreas L."/>
            <person name="Rohde M."/>
            <person name="Galperin M.Y."/>
            <person name="Jogler C."/>
        </authorList>
    </citation>
    <scope>NUCLEOTIDE SEQUENCE [LARGE SCALE GENOMIC DNA]</scope>
    <source>
        <strain evidence="5 6">K22_7</strain>
    </source>
</reference>
<feature type="domain" description="DprA winged helix" evidence="4">
    <location>
        <begin position="335"/>
        <end position="391"/>
    </location>
</feature>
<dbReference type="InterPro" id="IPR010994">
    <property type="entry name" value="RuvA_2-like"/>
</dbReference>
<dbReference type="Pfam" id="PF02481">
    <property type="entry name" value="DNA_processg_A"/>
    <property type="match status" value="1"/>
</dbReference>
<dbReference type="InterPro" id="IPR003488">
    <property type="entry name" value="DprA"/>
</dbReference>
<evidence type="ECO:0000313" key="5">
    <source>
        <dbReference type="EMBL" id="QDT02416.1"/>
    </source>
</evidence>